<reference evidence="10 11" key="1">
    <citation type="journal article" date="2011" name="EMBO J.">
        <title>Structural diversity of bacterial flagellar motors.</title>
        <authorList>
            <person name="Chen S."/>
            <person name="Beeby M."/>
            <person name="Murphy G.E."/>
            <person name="Leadbetter J.R."/>
            <person name="Hendrixson D.R."/>
            <person name="Briegel A."/>
            <person name="Li Z."/>
            <person name="Shi J."/>
            <person name="Tocheva E.I."/>
            <person name="Muller A."/>
            <person name="Dobro M.J."/>
            <person name="Jensen G.J."/>
        </authorList>
    </citation>
    <scope>NUCLEOTIDE SEQUENCE [LARGE SCALE GENOMIC DNA]</scope>
    <source>
        <strain evidence="10 11">DSM 6540</strain>
    </source>
</reference>
<dbReference type="EMBL" id="AFGF01000193">
    <property type="protein sequence ID" value="EGO62623.1"/>
    <property type="molecule type" value="Genomic_DNA"/>
</dbReference>
<dbReference type="SUPFAM" id="SSF142019">
    <property type="entry name" value="Nqo1 FMN-binding domain-like"/>
    <property type="match status" value="1"/>
</dbReference>
<dbReference type="Proteomes" id="UP000003240">
    <property type="component" value="Unassembled WGS sequence"/>
</dbReference>
<dbReference type="InterPro" id="IPR011538">
    <property type="entry name" value="Nuo51_FMN-bd"/>
</dbReference>
<dbReference type="AlphaFoldDB" id="F7NMX9"/>
<evidence type="ECO:0000259" key="9">
    <source>
        <dbReference type="Pfam" id="PF13375"/>
    </source>
</evidence>
<dbReference type="PANTHER" id="PTHR43034">
    <property type="entry name" value="ION-TRANSLOCATING OXIDOREDUCTASE COMPLEX SUBUNIT C"/>
    <property type="match status" value="1"/>
</dbReference>
<dbReference type="STRING" id="1009370.ALO_17311"/>
<dbReference type="GO" id="GO:0016020">
    <property type="term" value="C:membrane"/>
    <property type="evidence" value="ECO:0007669"/>
    <property type="project" value="InterPro"/>
</dbReference>
<dbReference type="OrthoDB" id="9767754at2"/>
<organism evidence="10 11">
    <name type="scientific">Acetonema longum DSM 6540</name>
    <dbReference type="NCBI Taxonomy" id="1009370"/>
    <lineage>
        <taxon>Bacteria</taxon>
        <taxon>Bacillati</taxon>
        <taxon>Bacillota</taxon>
        <taxon>Negativicutes</taxon>
        <taxon>Acetonemataceae</taxon>
        <taxon>Acetonema</taxon>
    </lineage>
</organism>
<dbReference type="InterPro" id="IPR031001">
    <property type="entry name" value="PR_assoc_PrdC"/>
</dbReference>
<evidence type="ECO:0000256" key="2">
    <source>
        <dbReference type="ARBA" id="ARBA00022485"/>
    </source>
</evidence>
<dbReference type="Pfam" id="PF01512">
    <property type="entry name" value="Complex1_51K"/>
    <property type="match status" value="1"/>
</dbReference>
<keyword evidence="2" id="KW-0004">4Fe-4S</keyword>
<dbReference type="GO" id="GO:0051539">
    <property type="term" value="F:4 iron, 4 sulfur cluster binding"/>
    <property type="evidence" value="ECO:0007669"/>
    <property type="project" value="UniProtKB-KW"/>
</dbReference>
<dbReference type="InterPro" id="IPR026902">
    <property type="entry name" value="RnfC_N"/>
</dbReference>
<evidence type="ECO:0000313" key="11">
    <source>
        <dbReference type="Proteomes" id="UP000003240"/>
    </source>
</evidence>
<gene>
    <name evidence="10" type="ORF">ALO_17311</name>
</gene>
<evidence type="ECO:0000256" key="6">
    <source>
        <dbReference type="ARBA" id="ARBA00023004"/>
    </source>
</evidence>
<evidence type="ECO:0000313" key="10">
    <source>
        <dbReference type="EMBL" id="EGO62623.1"/>
    </source>
</evidence>
<dbReference type="RefSeq" id="WP_004098124.1">
    <property type="nucleotide sequence ID" value="NZ_AFGF01000193.1"/>
</dbReference>
<keyword evidence="3" id="KW-0479">Metal-binding</keyword>
<keyword evidence="4" id="KW-0677">Repeat</keyword>
<dbReference type="SUPFAM" id="SSF142984">
    <property type="entry name" value="Nqo1 middle domain-like"/>
    <property type="match status" value="1"/>
</dbReference>
<dbReference type="NCBIfam" id="TIGR04481">
    <property type="entry name" value="PR_assoc_PrdC"/>
    <property type="match status" value="1"/>
</dbReference>
<dbReference type="eggNOG" id="COG4656">
    <property type="taxonomic scope" value="Bacteria"/>
</dbReference>
<evidence type="ECO:0000256" key="3">
    <source>
        <dbReference type="ARBA" id="ARBA00022723"/>
    </source>
</evidence>
<keyword evidence="7" id="KW-0411">Iron-sulfur</keyword>
<dbReference type="GO" id="GO:0009055">
    <property type="term" value="F:electron transfer activity"/>
    <property type="evidence" value="ECO:0007669"/>
    <property type="project" value="InterPro"/>
</dbReference>
<dbReference type="InterPro" id="IPR037225">
    <property type="entry name" value="Nuo51_FMN-bd_sf"/>
</dbReference>
<dbReference type="InterPro" id="IPR010208">
    <property type="entry name" value="Ion_transpt_RnfC/RsxC"/>
</dbReference>
<proteinExistence type="predicted"/>
<protein>
    <submittedName>
        <fullName evidence="10">Respiratory-chain NADH dehydrogenase family protein</fullName>
    </submittedName>
</protein>
<keyword evidence="1" id="KW-0813">Transport</keyword>
<dbReference type="PANTHER" id="PTHR43034:SF2">
    <property type="entry name" value="ION-TRANSLOCATING OXIDOREDUCTASE COMPLEX SUBUNIT C"/>
    <property type="match status" value="1"/>
</dbReference>
<name>F7NMX9_9FIRM</name>
<dbReference type="GO" id="GO:0046872">
    <property type="term" value="F:metal ion binding"/>
    <property type="evidence" value="ECO:0007669"/>
    <property type="project" value="UniProtKB-KW"/>
</dbReference>
<evidence type="ECO:0000256" key="5">
    <source>
        <dbReference type="ARBA" id="ARBA00022982"/>
    </source>
</evidence>
<keyword evidence="5" id="KW-0249">Electron transport</keyword>
<accession>F7NMX9</accession>
<evidence type="ECO:0000256" key="1">
    <source>
        <dbReference type="ARBA" id="ARBA00022448"/>
    </source>
</evidence>
<keyword evidence="6" id="KW-0408">Iron</keyword>
<dbReference type="Gene3D" id="3.40.50.11540">
    <property type="entry name" value="NADH-ubiquinone oxidoreductase 51kDa subunit"/>
    <property type="match status" value="1"/>
</dbReference>
<evidence type="ECO:0000259" key="8">
    <source>
        <dbReference type="Pfam" id="PF01512"/>
    </source>
</evidence>
<evidence type="ECO:0000256" key="7">
    <source>
        <dbReference type="ARBA" id="ARBA00023014"/>
    </source>
</evidence>
<comment type="caution">
    <text evidence="10">The sequence shown here is derived from an EMBL/GenBank/DDBJ whole genome shotgun (WGS) entry which is preliminary data.</text>
</comment>
<dbReference type="Pfam" id="PF13375">
    <property type="entry name" value="RnfC_N"/>
    <property type="match status" value="1"/>
</dbReference>
<sequence>MKKLFRILLRQHVGNPSIPLVKIGNNIEQGELIASLNGLGSNLHASVCGRVAEVSGQAIVIEAYEEQQKNYKPLSRKGDLIDVIKDAGIVGMGGAGFPAHVKFAADLSGGLVIANGVECEPVLAHNVKQLTDHPELIYKGLLYAMQAVNANKGIFAVKGKNRRAVEALRDVIKDRDIAIAELPDIYPMGEERAIVREILGARLAPDQLPAAARAVVSNVETLARVAEAVDFNKPVISKHVTVAGRLKNGVEPQVFLDVPIGARIGDLIEAAGGIAGEYGEIIMGGPFTGKSVSLDDVITKTSGGILVTIPFPHESRKMGILVCACGASEARLREIADRMGSPVAGVEFCKQVVEIRGNLKCENPGNCPGQAEKVLKLKKSGAEVLLISNCTACSNTIMGIAPKMKLSVYHHTDHVLRTVNHSLVRRLKS</sequence>
<evidence type="ECO:0000256" key="4">
    <source>
        <dbReference type="ARBA" id="ARBA00022737"/>
    </source>
</evidence>
<keyword evidence="11" id="KW-1185">Reference proteome</keyword>
<feature type="domain" description="NADH-ubiquinone oxidoreductase 51kDa subunit FMN-binding" evidence="8">
    <location>
        <begin position="84"/>
        <end position="226"/>
    </location>
</feature>
<feature type="domain" description="RnfC Barrel sandwich hybrid" evidence="9">
    <location>
        <begin position="3"/>
        <end position="58"/>
    </location>
</feature>